<feature type="transmembrane region" description="Helical" evidence="7">
    <location>
        <begin position="168"/>
        <end position="184"/>
    </location>
</feature>
<dbReference type="PANTHER" id="PTHR30269:SF37">
    <property type="entry name" value="MEMBRANE TRANSPORTER PROTEIN"/>
    <property type="match status" value="1"/>
</dbReference>
<comment type="subcellular location">
    <subcellularLocation>
        <location evidence="1 7">Cell membrane</location>
        <topology evidence="1 7">Multi-pass membrane protein</topology>
    </subcellularLocation>
</comment>
<dbReference type="InterPro" id="IPR002781">
    <property type="entry name" value="TM_pro_TauE-like"/>
</dbReference>
<keyword evidence="3 7" id="KW-1003">Cell membrane</keyword>
<evidence type="ECO:0000256" key="5">
    <source>
        <dbReference type="ARBA" id="ARBA00022989"/>
    </source>
</evidence>
<dbReference type="PANTHER" id="PTHR30269">
    <property type="entry name" value="TRANSMEMBRANE PROTEIN YFCA"/>
    <property type="match status" value="1"/>
</dbReference>
<name>A0A7C4S7S6_9EURY</name>
<dbReference type="GO" id="GO:0005886">
    <property type="term" value="C:plasma membrane"/>
    <property type="evidence" value="ECO:0007669"/>
    <property type="project" value="UniProtKB-SubCell"/>
</dbReference>
<keyword evidence="2" id="KW-0813">Transport</keyword>
<evidence type="ECO:0000256" key="2">
    <source>
        <dbReference type="ARBA" id="ARBA00022448"/>
    </source>
</evidence>
<feature type="transmembrane region" description="Helical" evidence="7">
    <location>
        <begin position="44"/>
        <end position="63"/>
    </location>
</feature>
<sequence>MEIFDFIIISIAIISSAIVKTAIGVGAGIFLLPVLSLVLPPKQALGLGAPAMLISDIVGLRLYRGEWDKREALLIIPPAVVGVATGVIVVKLLPTTVFKYWVGVFAVTFALYNLAKKIWKLEFPKLRTWKIGRKTALFFGFLGGFASAVSHAGGAVLSLYLLSRKLDKRAFVGLFILFFFLTNLSKTIGYVQIGILTIDLLVAVVVLSPLIALGSIAGNYLNKIVSQDKFRTIVLVVILLTGIRLLY</sequence>
<evidence type="ECO:0000256" key="4">
    <source>
        <dbReference type="ARBA" id="ARBA00022692"/>
    </source>
</evidence>
<proteinExistence type="inferred from homology"/>
<feature type="transmembrane region" description="Helical" evidence="7">
    <location>
        <begin position="196"/>
        <end position="218"/>
    </location>
</feature>
<reference evidence="8" key="1">
    <citation type="journal article" date="2020" name="mSystems">
        <title>Genome- and Community-Level Interaction Insights into Carbon Utilization and Element Cycling Functions of Hydrothermarchaeota in Hydrothermal Sediment.</title>
        <authorList>
            <person name="Zhou Z."/>
            <person name="Liu Y."/>
            <person name="Xu W."/>
            <person name="Pan J."/>
            <person name="Luo Z.H."/>
            <person name="Li M."/>
        </authorList>
    </citation>
    <scope>NUCLEOTIDE SEQUENCE [LARGE SCALE GENOMIC DNA]</scope>
    <source>
        <strain evidence="8">SpSt-62</strain>
    </source>
</reference>
<dbReference type="AlphaFoldDB" id="A0A7C4S7S6"/>
<organism evidence="8">
    <name type="scientific">Geoglobus ahangari</name>
    <dbReference type="NCBI Taxonomy" id="113653"/>
    <lineage>
        <taxon>Archaea</taxon>
        <taxon>Methanobacteriati</taxon>
        <taxon>Methanobacteriota</taxon>
        <taxon>Archaeoglobi</taxon>
        <taxon>Archaeoglobales</taxon>
        <taxon>Archaeoglobaceae</taxon>
        <taxon>Geoglobus</taxon>
    </lineage>
</organism>
<feature type="transmembrane region" description="Helical" evidence="7">
    <location>
        <begin position="98"/>
        <end position="115"/>
    </location>
</feature>
<comment type="similarity">
    <text evidence="7">Belongs to the 4-toluene sulfonate uptake permease (TSUP) (TC 2.A.102) family.</text>
</comment>
<evidence type="ECO:0000256" key="3">
    <source>
        <dbReference type="ARBA" id="ARBA00022475"/>
    </source>
</evidence>
<gene>
    <name evidence="8" type="ORF">ENT89_03865</name>
</gene>
<keyword evidence="5 7" id="KW-1133">Transmembrane helix</keyword>
<keyword evidence="4 7" id="KW-0812">Transmembrane</keyword>
<feature type="transmembrane region" description="Helical" evidence="7">
    <location>
        <begin position="230"/>
        <end position="246"/>
    </location>
</feature>
<dbReference type="EMBL" id="DTAK01000022">
    <property type="protein sequence ID" value="HGU59308.1"/>
    <property type="molecule type" value="Genomic_DNA"/>
</dbReference>
<dbReference type="InterPro" id="IPR052017">
    <property type="entry name" value="TSUP"/>
</dbReference>
<evidence type="ECO:0000256" key="7">
    <source>
        <dbReference type="RuleBase" id="RU363041"/>
    </source>
</evidence>
<feature type="transmembrane region" description="Helical" evidence="7">
    <location>
        <begin position="7"/>
        <end position="32"/>
    </location>
</feature>
<accession>A0A7C4S7S6</accession>
<evidence type="ECO:0000256" key="6">
    <source>
        <dbReference type="ARBA" id="ARBA00023136"/>
    </source>
</evidence>
<comment type="caution">
    <text evidence="8">The sequence shown here is derived from an EMBL/GenBank/DDBJ whole genome shotgun (WGS) entry which is preliminary data.</text>
</comment>
<feature type="transmembrane region" description="Helical" evidence="7">
    <location>
        <begin position="72"/>
        <end position="92"/>
    </location>
</feature>
<dbReference type="Pfam" id="PF01925">
    <property type="entry name" value="TauE"/>
    <property type="match status" value="1"/>
</dbReference>
<evidence type="ECO:0000256" key="1">
    <source>
        <dbReference type="ARBA" id="ARBA00004651"/>
    </source>
</evidence>
<feature type="transmembrane region" description="Helical" evidence="7">
    <location>
        <begin position="136"/>
        <end position="162"/>
    </location>
</feature>
<evidence type="ECO:0000313" key="8">
    <source>
        <dbReference type="EMBL" id="HGU59308.1"/>
    </source>
</evidence>
<protein>
    <recommendedName>
        <fullName evidence="7">Probable membrane transporter protein</fullName>
    </recommendedName>
</protein>
<keyword evidence="6 7" id="KW-0472">Membrane</keyword>